<sequence>MKRIIFFCLAWASIYGNSFAQGLVNKSLSSYPSSQNFFDDGNFKITQNGSSVQDPANYIYTLQTRPKLEGEEKYGELFLLVSDGEGKYQWKRVLPSDNVDPVFNADEHVNTWTQADINVGRLVFSTVNETFEEGNSLTFGFDVAKGDVWSKTDQIFSISIISSDEPSDKFTFNTDENTPWPDEHSLSYIYEEDYQPFLADTIKAPSNAPNTLIHKMVFSIADFESGDQWEETLPSNNIYPLTITNDAGTLTIEGYAPVSVYNHVFQNLQYAYSGNAYPADNPREVSIELYRNNLGGEDTNEGVTANLQVHIQPNIGGATELVAQQKQFFQHEFTINGPIDGEVYYQFANLPNWLEWDDSNKKLQGYPARLETGSSATFALTVSFLDFINDNTVDGEDKKSQDFTITIANDSYEISTENRIPDLIGCSSVSIGDLTLKGSFAENNDIVFLLPTGYLFEGDNINSNKGNDITINDDQLTLKPNEGGNELIIRNIKIKADQSSLPSAGRVNLIESLTIAGVSKNISSNATINYAVPYCYISYAPNPTCQGNDIRVSIDAKGTGNKYSLQVLDQEKNEVRNPTITGSEIVLQGLESGEYTLQPQYNGCAIEGGSYPLNVGTGVALTPKNEIFSYNGSLDQDIVIFSDVHFDGYTAINPNEVVLQADGPGVILKNGVYYFNPSQLSTSNGADVKVDIKAVNLENGCVAETALNFRVVADIFANDFLCNESKGPTLIKENVTNFPSSISINKEQLYSQVEQYVLNYKPTDIEIERAKYEILLAYRTEIYRMSSSILGAYFFTNENVDNPEEKDLYYDQRKINTEFTRYVSDRLRGYVKTHRYSNESTWVFGSSVPPPIYPDDLYYYTQFIINLDGHINTLDMEYSLYHEGKYIRQKLNYTTTDYIDFSQIATDYCSTQEVEWNFHRFFDISIIEAKWSGQNIWGNNIKVDEEVDPETQIRTYKLNFEDVLPEGEEEAIVEIIIHYNYSGCSDVFKKKINIRSGVPRPIVSLNGLQYGSDSNTETQKLQYCAGVSDLIFDVENADYPTIWTINDTQSQQVNSGENFSYPAAQVEKLDIQFVGGCGAESGSNRPTLKLNLSPLAKKEIAWEPSAYYFEAEDSIVVNFRARIDTLTFDEIADYDSSRTVLVFSEADGEEIGRYAYGEDTLSNFAFPSSGRYQLQLAYEHLAGVDDNLNKKQIGCWLMTKAVNDIIFRKPRIQWDSSYYACMDDTTIDLRPFLTITNGHGGTYETGLNRKFFVKAPGHESEFEELESADLSINESGDYEIYVVLSNETYNYSDTTDILHLRKDEMALAWDFNKSKLCLNGEAALIVPKLLLNGGSENGGEILEDESLFEIAITNQEGQIVDDLLAVDSAGQSTVVPALVGKYNLQITYFASRWIEGGQCELSKTIPFEVFNQPVVTMASFDQPFCEEEAANIKLESAAFDYLGNTWAWAHLQSVDYVAIDAKGDTVSHYLSEGRENKTFSQHPVGHFDIYFYVTDTNSCTAATSTHLQIKALPLPAFTTDDGKHFLCQDQQLPFHFVNQSMMPEDLEKPEYGGAITRYQWQFGNGFFVDNGLVDAPIDAIVTGEGFENNTSGTYKDPAHFYLNANEYEVSLTAFSEFGCKQTVSDTVELGANPQADFEVMNFTAGQGTYFIDQSSIEVGITNRQIESWEWQFGNGDQQQYHNGERFEYGQYMQEGIYEVKLILTSEVVGCTDTVSYKIPIFPLERPLREQAYQVQFDQGAQAWLHSGQWDTADSLSSWGLNEAGWQTNQGSHGNNQNSYFAAENSWVESPTFDLSKLDLPMLTLRMHTHSAEGVDGLTLRYTTDEGHSWQTVGATQEGIDWYSHTTVLSMPQDAQRKKEGWSGTMENLHARIPLDQVKKEAIENGNGQVRFRFWFASNAEVDDKEGYQGVSIASFELSSRNHHVVTEHFIHDFYGKQETEAIRQTVQQSPEELILLQYPYQLQNESENKLWDYAWEPAGARGLHYGIPQAERAMVDGRWYQDEVWSKSWGLQAVSQRKLQQARVLIDPISRANFEKVGDHRLSIDFSFQSSGLPFDTLDQHLLVHTLLVAKSFKVPGGDTYEQLVRQMLPDASGQKVILNNLLNERGGHWQGSVSWQPDVAWAFAEGVQLVVLVQGMESNEIYQSETFDIPQEMVPQIPTDNDAMAGALQIYPNPNDGNFVVKWPQADWADAWQVYNVTGVQVARGQFSALGAKSHEIQLADLPVGVYVLVLSRQGQLLTTERLVIRH</sequence>
<feature type="domain" description="PKD" evidence="2">
    <location>
        <begin position="1552"/>
        <end position="1627"/>
    </location>
</feature>
<evidence type="ECO:0000313" key="3">
    <source>
        <dbReference type="EMBL" id="BDD01322.1"/>
    </source>
</evidence>
<dbReference type="NCBIfam" id="TIGR04183">
    <property type="entry name" value="Por_Secre_tail"/>
    <property type="match status" value="1"/>
</dbReference>
<dbReference type="InterPro" id="IPR000601">
    <property type="entry name" value="PKD_dom"/>
</dbReference>
<reference evidence="3 4" key="1">
    <citation type="submission" date="2021-12" db="EMBL/GenBank/DDBJ databases">
        <title>Genome sequencing of bacteria with rrn-lacking chromosome and rrn-plasmid.</title>
        <authorList>
            <person name="Anda M."/>
            <person name="Iwasaki W."/>
        </authorList>
    </citation>
    <scope>NUCLEOTIDE SEQUENCE [LARGE SCALE GENOMIC DNA]</scope>
    <source>
        <strain evidence="3 4">NBRC 101262</strain>
        <plasmid evidence="3 4">pPP2</plasmid>
    </source>
</reference>
<keyword evidence="1" id="KW-0732">Signal</keyword>
<dbReference type="InterPro" id="IPR035986">
    <property type="entry name" value="PKD_dom_sf"/>
</dbReference>
<organism evidence="3 4">
    <name type="scientific">Persicobacter psychrovividus</name>
    <dbReference type="NCBI Taxonomy" id="387638"/>
    <lineage>
        <taxon>Bacteria</taxon>
        <taxon>Pseudomonadati</taxon>
        <taxon>Bacteroidota</taxon>
        <taxon>Cytophagia</taxon>
        <taxon>Cytophagales</taxon>
        <taxon>Persicobacteraceae</taxon>
        <taxon>Persicobacter</taxon>
    </lineage>
</organism>
<dbReference type="SUPFAM" id="SSF49313">
    <property type="entry name" value="Cadherin-like"/>
    <property type="match status" value="1"/>
</dbReference>
<name>A0ABM7VK12_9BACT</name>
<feature type="chain" id="PRO_5045508336" description="PKD domain-containing protein" evidence="1">
    <location>
        <begin position="21"/>
        <end position="2248"/>
    </location>
</feature>
<feature type="signal peptide" evidence="1">
    <location>
        <begin position="1"/>
        <end position="20"/>
    </location>
</feature>
<dbReference type="SUPFAM" id="SSF49299">
    <property type="entry name" value="PKD domain"/>
    <property type="match status" value="2"/>
</dbReference>
<protein>
    <recommendedName>
        <fullName evidence="2">PKD domain-containing protein</fullName>
    </recommendedName>
</protein>
<keyword evidence="4" id="KW-1185">Reference proteome</keyword>
<proteinExistence type="predicted"/>
<dbReference type="EMBL" id="AP025294">
    <property type="protein sequence ID" value="BDD01322.1"/>
    <property type="molecule type" value="Genomic_DNA"/>
</dbReference>
<dbReference type="Pfam" id="PF18962">
    <property type="entry name" value="Por_Secre_tail"/>
    <property type="match status" value="1"/>
</dbReference>
<gene>
    <name evidence="3" type="ORF">PEPS_36020</name>
</gene>
<keyword evidence="3" id="KW-0614">Plasmid</keyword>
<geneLocation type="plasmid" evidence="3 4">
    <name>pPP2</name>
</geneLocation>
<dbReference type="InterPro" id="IPR026444">
    <property type="entry name" value="Secre_tail"/>
</dbReference>
<feature type="domain" description="PKD" evidence="2">
    <location>
        <begin position="1667"/>
        <end position="1707"/>
    </location>
</feature>
<accession>A0ABM7VK12</accession>
<dbReference type="Gene3D" id="2.60.40.10">
    <property type="entry name" value="Immunoglobulins"/>
    <property type="match status" value="2"/>
</dbReference>
<evidence type="ECO:0000313" key="4">
    <source>
        <dbReference type="Proteomes" id="UP001354989"/>
    </source>
</evidence>
<dbReference type="InterPro" id="IPR013783">
    <property type="entry name" value="Ig-like_fold"/>
</dbReference>
<dbReference type="PROSITE" id="PS50093">
    <property type="entry name" value="PKD"/>
    <property type="match status" value="2"/>
</dbReference>
<evidence type="ECO:0000259" key="2">
    <source>
        <dbReference type="PROSITE" id="PS50093"/>
    </source>
</evidence>
<dbReference type="InterPro" id="IPR015919">
    <property type="entry name" value="Cadherin-like_sf"/>
</dbReference>
<dbReference type="Proteomes" id="UP001354989">
    <property type="component" value="Plasmid pPP2"/>
</dbReference>
<dbReference type="RefSeq" id="WP_338398636.1">
    <property type="nucleotide sequence ID" value="NZ_AP025294.1"/>
</dbReference>
<evidence type="ECO:0000256" key="1">
    <source>
        <dbReference type="SAM" id="SignalP"/>
    </source>
</evidence>